<accession>A0A9P0HSE9</accession>
<dbReference type="GO" id="GO:0006543">
    <property type="term" value="P:L-glutamine catabolic process"/>
    <property type="evidence" value="ECO:0007669"/>
    <property type="project" value="TreeGrafter"/>
</dbReference>
<dbReference type="InterPro" id="IPR002110">
    <property type="entry name" value="Ankyrin_rpt"/>
</dbReference>
<comment type="catalytic activity">
    <reaction evidence="7">
        <text>L-glutamine + H2O = L-glutamate + NH4(+)</text>
        <dbReference type="Rhea" id="RHEA:15889"/>
        <dbReference type="ChEBI" id="CHEBI:15377"/>
        <dbReference type="ChEBI" id="CHEBI:28938"/>
        <dbReference type="ChEBI" id="CHEBI:29985"/>
        <dbReference type="ChEBI" id="CHEBI:58359"/>
        <dbReference type="EC" id="3.5.1.2"/>
    </reaction>
</comment>
<dbReference type="SUPFAM" id="SSF56601">
    <property type="entry name" value="beta-lactamase/transpeptidase-like"/>
    <property type="match status" value="1"/>
</dbReference>
<dbReference type="Gene3D" id="1.10.238.210">
    <property type="match status" value="1"/>
</dbReference>
<dbReference type="EMBL" id="OV725082">
    <property type="protein sequence ID" value="CAH1406566.1"/>
    <property type="molecule type" value="Genomic_DNA"/>
</dbReference>
<keyword evidence="4" id="KW-0677">Repeat</keyword>
<dbReference type="GO" id="GO:0004359">
    <property type="term" value="F:glutaminase activity"/>
    <property type="evidence" value="ECO:0007669"/>
    <property type="project" value="UniProtKB-EC"/>
</dbReference>
<comment type="subunit">
    <text evidence="2">Homotetramer.</text>
</comment>
<dbReference type="SMART" id="SM00248">
    <property type="entry name" value="ANK"/>
    <property type="match status" value="1"/>
</dbReference>
<dbReference type="GO" id="GO:0006537">
    <property type="term" value="P:glutamate biosynthetic process"/>
    <property type="evidence" value="ECO:0007669"/>
    <property type="project" value="TreeGrafter"/>
</dbReference>
<organism evidence="10 11">
    <name type="scientific">Nezara viridula</name>
    <name type="common">Southern green stink bug</name>
    <name type="synonym">Cimex viridulus</name>
    <dbReference type="NCBI Taxonomy" id="85310"/>
    <lineage>
        <taxon>Eukaryota</taxon>
        <taxon>Metazoa</taxon>
        <taxon>Ecdysozoa</taxon>
        <taxon>Arthropoda</taxon>
        <taxon>Hexapoda</taxon>
        <taxon>Insecta</taxon>
        <taxon>Pterygota</taxon>
        <taxon>Neoptera</taxon>
        <taxon>Paraneoptera</taxon>
        <taxon>Hemiptera</taxon>
        <taxon>Heteroptera</taxon>
        <taxon>Panheteroptera</taxon>
        <taxon>Pentatomomorpha</taxon>
        <taxon>Pentatomoidea</taxon>
        <taxon>Pentatomidae</taxon>
        <taxon>Pentatominae</taxon>
        <taxon>Nezara</taxon>
    </lineage>
</organism>
<dbReference type="PROSITE" id="PS50088">
    <property type="entry name" value="ANK_REPEAT"/>
    <property type="match status" value="1"/>
</dbReference>
<dbReference type="PROSITE" id="PS50297">
    <property type="entry name" value="ANK_REP_REGION"/>
    <property type="match status" value="1"/>
</dbReference>
<sequence length="385" mass="42977">MMIAKSICPQTSSLIVLRRYSALPTLNVDNRMIKMKRFLKMMNSAKLKTYSTSQCKFSTLQTGLRSTGLRKTDPRLANLIENLNRVHKEMGGEGSCETAKLDRETFRRAISGNLILITRAFRNHFIIPDFHDLCKTIEEMYWTCKTNTSGKSLAGGEYIGFNNAVFLSEREAADRNYALGFYMREHKCYPENENLTCVCRVQCCSMESTCDSAAVIAASLANGGICPLTEEKVLGPDSIRNVGLPAKSGVSGCLLVVIPNVMGICTWSPPLDPLGNSCRGVQLCQELVRVYNFHRYDNLKHAPKNKKDPRRHKYETKGMNIVNLLFAAASGDLHALKRHHLSGSDMTLSDYDGRTALHLAAAEGHLECVKFLIEQCKVDPSPKDR</sequence>
<evidence type="ECO:0000259" key="9">
    <source>
        <dbReference type="Pfam" id="PF17959"/>
    </source>
</evidence>
<evidence type="ECO:0000256" key="5">
    <source>
        <dbReference type="ARBA" id="ARBA00022801"/>
    </source>
</evidence>
<feature type="repeat" description="ANK" evidence="8">
    <location>
        <begin position="352"/>
        <end position="374"/>
    </location>
</feature>
<evidence type="ECO:0000256" key="4">
    <source>
        <dbReference type="ARBA" id="ARBA00022737"/>
    </source>
</evidence>
<dbReference type="InterPro" id="IPR036770">
    <property type="entry name" value="Ankyrin_rpt-contain_sf"/>
</dbReference>
<evidence type="ECO:0000256" key="6">
    <source>
        <dbReference type="ARBA" id="ARBA00023043"/>
    </source>
</evidence>
<dbReference type="Proteomes" id="UP001152798">
    <property type="component" value="Chromosome 6"/>
</dbReference>
<evidence type="ECO:0000256" key="1">
    <source>
        <dbReference type="ARBA" id="ARBA00011076"/>
    </source>
</evidence>
<dbReference type="InterPro" id="IPR041541">
    <property type="entry name" value="Glutaminase_EF-hand"/>
</dbReference>
<reference evidence="10" key="1">
    <citation type="submission" date="2022-01" db="EMBL/GenBank/DDBJ databases">
        <authorList>
            <person name="King R."/>
        </authorList>
    </citation>
    <scope>NUCLEOTIDE SEQUENCE</scope>
</reference>
<evidence type="ECO:0000256" key="8">
    <source>
        <dbReference type="PROSITE-ProRule" id="PRU00023"/>
    </source>
</evidence>
<evidence type="ECO:0000256" key="2">
    <source>
        <dbReference type="ARBA" id="ARBA00011881"/>
    </source>
</evidence>
<name>A0A9P0HSE9_NEZVI</name>
<dbReference type="Pfam" id="PF17959">
    <property type="entry name" value="EF-hand_14"/>
    <property type="match status" value="1"/>
</dbReference>
<dbReference type="InterPro" id="IPR015868">
    <property type="entry name" value="Glutaminase"/>
</dbReference>
<evidence type="ECO:0000313" key="10">
    <source>
        <dbReference type="EMBL" id="CAH1406566.1"/>
    </source>
</evidence>
<dbReference type="EC" id="3.5.1.2" evidence="3"/>
<dbReference type="Pfam" id="PF13637">
    <property type="entry name" value="Ank_4"/>
    <property type="match status" value="1"/>
</dbReference>
<keyword evidence="5" id="KW-0378">Hydrolase</keyword>
<comment type="similarity">
    <text evidence="1">Belongs to the glutaminase family.</text>
</comment>
<evidence type="ECO:0000256" key="3">
    <source>
        <dbReference type="ARBA" id="ARBA00012918"/>
    </source>
</evidence>
<proteinExistence type="inferred from homology"/>
<dbReference type="PANTHER" id="PTHR12544:SF29">
    <property type="entry name" value="GLUTAMINASE"/>
    <property type="match status" value="1"/>
</dbReference>
<keyword evidence="11" id="KW-1185">Reference proteome</keyword>
<feature type="domain" description="Glutaminase EF-hand" evidence="9">
    <location>
        <begin position="49"/>
        <end position="128"/>
    </location>
</feature>
<evidence type="ECO:0000313" key="11">
    <source>
        <dbReference type="Proteomes" id="UP001152798"/>
    </source>
</evidence>
<dbReference type="AlphaFoldDB" id="A0A9P0HSE9"/>
<keyword evidence="6 8" id="KW-0040">ANK repeat</keyword>
<dbReference type="FunFam" id="1.25.40.20:FF:000069">
    <property type="entry name" value="Glutaminase, isoform E"/>
    <property type="match status" value="1"/>
</dbReference>
<gene>
    <name evidence="10" type="ORF">NEZAVI_LOCUS14477</name>
</gene>
<dbReference type="SUPFAM" id="SSF48403">
    <property type="entry name" value="Ankyrin repeat"/>
    <property type="match status" value="1"/>
</dbReference>
<dbReference type="OrthoDB" id="9995210at2759"/>
<dbReference type="Gene3D" id="3.40.710.10">
    <property type="entry name" value="DD-peptidase/beta-lactamase superfamily"/>
    <property type="match status" value="1"/>
</dbReference>
<protein>
    <recommendedName>
        <fullName evidence="3">glutaminase</fullName>
        <ecNumber evidence="3">3.5.1.2</ecNumber>
    </recommendedName>
</protein>
<dbReference type="Gene3D" id="1.25.40.20">
    <property type="entry name" value="Ankyrin repeat-containing domain"/>
    <property type="match status" value="1"/>
</dbReference>
<dbReference type="Pfam" id="PF04960">
    <property type="entry name" value="Glutaminase"/>
    <property type="match status" value="1"/>
</dbReference>
<dbReference type="InterPro" id="IPR012338">
    <property type="entry name" value="Beta-lactam/transpept-like"/>
</dbReference>
<evidence type="ECO:0000256" key="7">
    <source>
        <dbReference type="ARBA" id="ARBA00049534"/>
    </source>
</evidence>
<dbReference type="PANTHER" id="PTHR12544">
    <property type="entry name" value="GLUTAMINASE"/>
    <property type="match status" value="1"/>
</dbReference>